<organism evidence="1 2">
    <name type="scientific">Streptomyces achromogenes</name>
    <dbReference type="NCBI Taxonomy" id="67255"/>
    <lineage>
        <taxon>Bacteria</taxon>
        <taxon>Bacillati</taxon>
        <taxon>Actinomycetota</taxon>
        <taxon>Actinomycetes</taxon>
        <taxon>Kitasatosporales</taxon>
        <taxon>Streptomycetaceae</taxon>
        <taxon>Streptomyces</taxon>
    </lineage>
</organism>
<protein>
    <recommendedName>
        <fullName evidence="3">Bacterial proteasome activator</fullName>
    </recommendedName>
</protein>
<keyword evidence="2" id="KW-1185">Reference proteome</keyword>
<evidence type="ECO:0008006" key="3">
    <source>
        <dbReference type="Google" id="ProtNLM"/>
    </source>
</evidence>
<reference evidence="1 2" key="1">
    <citation type="submission" date="2023-07" db="EMBL/GenBank/DDBJ databases">
        <title>Comparative genomics of wheat-associated soil bacteria to identify genetic determinants of phenazine resistance.</title>
        <authorList>
            <person name="Mouncey N."/>
        </authorList>
    </citation>
    <scope>NUCLEOTIDE SEQUENCE [LARGE SCALE GENOMIC DNA]</scope>
    <source>
        <strain evidence="1 2">W4I19-2</strain>
    </source>
</reference>
<accession>A0ABU0Q9F0</accession>
<proteinExistence type="predicted"/>
<gene>
    <name evidence="1" type="ORF">QFZ56_006255</name>
</gene>
<dbReference type="EMBL" id="JAUSYA010000001">
    <property type="protein sequence ID" value="MDQ0687292.1"/>
    <property type="molecule type" value="Genomic_DNA"/>
</dbReference>
<dbReference type="Proteomes" id="UP001243364">
    <property type="component" value="Unassembled WGS sequence"/>
</dbReference>
<sequence>MTSTTPAVRTTDTDVSALLVEARRELDSIANRGIVSAPRAVADTLTTLKELAPTLIPHARTLAAALGDRERSELHELIERTEARSNSRPRADLAYEHLLVLVSQLQELLRWLERAHGISCRRTQAAVARRRSSEEFHPNQLG</sequence>
<comment type="caution">
    <text evidence="1">The sequence shown here is derived from an EMBL/GenBank/DDBJ whole genome shotgun (WGS) entry which is preliminary data.</text>
</comment>
<name>A0ABU0Q9F0_STRAH</name>
<evidence type="ECO:0000313" key="2">
    <source>
        <dbReference type="Proteomes" id="UP001243364"/>
    </source>
</evidence>
<evidence type="ECO:0000313" key="1">
    <source>
        <dbReference type="EMBL" id="MDQ0687292.1"/>
    </source>
</evidence>
<dbReference type="RefSeq" id="WP_107446618.1">
    <property type="nucleotide sequence ID" value="NZ_JAUSYA010000001.1"/>
</dbReference>